<keyword evidence="11" id="KW-1185">Reference proteome</keyword>
<feature type="transmembrane region" description="Helical" evidence="7">
    <location>
        <begin position="298"/>
        <end position="315"/>
    </location>
</feature>
<dbReference type="InterPro" id="IPR011527">
    <property type="entry name" value="ABC1_TM_dom"/>
</dbReference>
<dbReference type="Gene3D" id="3.40.50.300">
    <property type="entry name" value="P-loop containing nucleotide triphosphate hydrolases"/>
    <property type="match status" value="1"/>
</dbReference>
<dbReference type="PANTHER" id="PTHR24221">
    <property type="entry name" value="ATP-BINDING CASSETTE SUB-FAMILY B"/>
    <property type="match status" value="1"/>
</dbReference>
<dbReference type="EMBL" id="BMDY01000010">
    <property type="protein sequence ID" value="GGB06478.1"/>
    <property type="molecule type" value="Genomic_DNA"/>
</dbReference>
<dbReference type="SUPFAM" id="SSF52540">
    <property type="entry name" value="P-loop containing nucleoside triphosphate hydrolases"/>
    <property type="match status" value="1"/>
</dbReference>
<dbReference type="PROSITE" id="PS00211">
    <property type="entry name" value="ABC_TRANSPORTER_1"/>
    <property type="match status" value="1"/>
</dbReference>
<feature type="transmembrane region" description="Helical" evidence="7">
    <location>
        <begin position="163"/>
        <end position="180"/>
    </location>
</feature>
<feature type="transmembrane region" description="Helical" evidence="7">
    <location>
        <begin position="186"/>
        <end position="203"/>
    </location>
</feature>
<dbReference type="PROSITE" id="PS50929">
    <property type="entry name" value="ABC_TM1F"/>
    <property type="match status" value="1"/>
</dbReference>
<evidence type="ECO:0000256" key="7">
    <source>
        <dbReference type="SAM" id="Phobius"/>
    </source>
</evidence>
<keyword evidence="6 7" id="KW-0472">Membrane</keyword>
<sequence>MQAASHSSSFTWATIRQQVFQYKKPLVYAHLIAILATLVSVPIPLLMPLLVDEVLLKQPGQAVALMQSLLPQQWHSASAYIICILLVVISLRLMSLVISVLQARQFTFIGKQISFLIRERLVNHLPKVELREYETQGSGGISARCVTDVETLDKFISESLSKFLVAVLTIIGTAAILLWIDWQLGLIILLLNPAVIYFSRSFGRHVKDLKKRENAAFEAFQLALIETLDSIQQLRASQREGHYFSRVVNAATELKDHAIASHWKTDAVNRLSFTIFLVGFEIFRAIAMLMVVFSDLTVGQIFAVFGYLWFMMGPVQEILNIQYSYFSANAALARLNQLFELKQEPNYPCEINPFAEQRQFDIDFKNVDFSYTAESPVLQDISLKLPAGKKVALVSVSGGGKSTLVNLLLGLYQQDRGDILFDGVPIEKVGYACIRSNIATVLQQPILFNTSVRENLSMGKQHSEAALWQALAIAELADTVKRLPEQLDTLVGRSGVKLSGGQKQRLAIARMVLSDPQVVILDEATSALDTETEAKLHRNLKAFLQQRTTLIIAHRLSAIKQADLIYVLDDGKISQAGEHQQLLAQTGLYQTLYQHQD</sequence>
<evidence type="ECO:0000256" key="4">
    <source>
        <dbReference type="ARBA" id="ARBA00022840"/>
    </source>
</evidence>
<keyword evidence="4 10" id="KW-0067">ATP-binding</keyword>
<dbReference type="Proteomes" id="UP000651977">
    <property type="component" value="Unassembled WGS sequence"/>
</dbReference>
<dbReference type="SMART" id="SM00382">
    <property type="entry name" value="AAA"/>
    <property type="match status" value="1"/>
</dbReference>
<keyword evidence="3" id="KW-0547">Nucleotide-binding</keyword>
<name>A0ABQ1I3X3_9ALTE</name>
<dbReference type="InterPro" id="IPR039421">
    <property type="entry name" value="Type_1_exporter"/>
</dbReference>
<dbReference type="InterPro" id="IPR017871">
    <property type="entry name" value="ABC_transporter-like_CS"/>
</dbReference>
<feature type="domain" description="ABC transporter" evidence="8">
    <location>
        <begin position="362"/>
        <end position="595"/>
    </location>
</feature>
<dbReference type="InterPro" id="IPR036640">
    <property type="entry name" value="ABC1_TM_sf"/>
</dbReference>
<dbReference type="Pfam" id="PF00664">
    <property type="entry name" value="ABC_membrane"/>
    <property type="match status" value="1"/>
</dbReference>
<keyword evidence="5 7" id="KW-1133">Transmembrane helix</keyword>
<dbReference type="Pfam" id="PF00005">
    <property type="entry name" value="ABC_tran"/>
    <property type="match status" value="1"/>
</dbReference>
<keyword evidence="2 7" id="KW-0812">Transmembrane</keyword>
<dbReference type="InterPro" id="IPR027417">
    <property type="entry name" value="P-loop_NTPase"/>
</dbReference>
<evidence type="ECO:0000256" key="5">
    <source>
        <dbReference type="ARBA" id="ARBA00022989"/>
    </source>
</evidence>
<dbReference type="InterPro" id="IPR003439">
    <property type="entry name" value="ABC_transporter-like_ATP-bd"/>
</dbReference>
<evidence type="ECO:0000256" key="6">
    <source>
        <dbReference type="ARBA" id="ARBA00023136"/>
    </source>
</evidence>
<feature type="transmembrane region" description="Helical" evidence="7">
    <location>
        <begin position="77"/>
        <end position="101"/>
    </location>
</feature>
<evidence type="ECO:0000313" key="10">
    <source>
        <dbReference type="EMBL" id="GGB06478.1"/>
    </source>
</evidence>
<organism evidence="10 11">
    <name type="scientific">Agarivorans gilvus</name>
    <dbReference type="NCBI Taxonomy" id="680279"/>
    <lineage>
        <taxon>Bacteria</taxon>
        <taxon>Pseudomonadati</taxon>
        <taxon>Pseudomonadota</taxon>
        <taxon>Gammaproteobacteria</taxon>
        <taxon>Alteromonadales</taxon>
        <taxon>Alteromonadaceae</taxon>
        <taxon>Agarivorans</taxon>
    </lineage>
</organism>
<dbReference type="RefSeq" id="WP_055732548.1">
    <property type="nucleotide sequence ID" value="NZ_BMDY01000010.1"/>
</dbReference>
<evidence type="ECO:0000256" key="2">
    <source>
        <dbReference type="ARBA" id="ARBA00022692"/>
    </source>
</evidence>
<dbReference type="GO" id="GO:0005524">
    <property type="term" value="F:ATP binding"/>
    <property type="evidence" value="ECO:0007669"/>
    <property type="project" value="UniProtKB-KW"/>
</dbReference>
<dbReference type="Gene3D" id="1.20.1560.10">
    <property type="entry name" value="ABC transporter type 1, transmembrane domain"/>
    <property type="match status" value="1"/>
</dbReference>
<evidence type="ECO:0000259" key="8">
    <source>
        <dbReference type="PROSITE" id="PS50893"/>
    </source>
</evidence>
<evidence type="ECO:0000256" key="3">
    <source>
        <dbReference type="ARBA" id="ARBA00022741"/>
    </source>
</evidence>
<dbReference type="PANTHER" id="PTHR24221:SF233">
    <property type="entry name" value="ATP-BINDING_PERMEASE FUSION ABC TRANSPORTER-RELATED"/>
    <property type="match status" value="1"/>
</dbReference>
<dbReference type="PROSITE" id="PS50893">
    <property type="entry name" value="ABC_TRANSPORTER_2"/>
    <property type="match status" value="1"/>
</dbReference>
<evidence type="ECO:0000256" key="1">
    <source>
        <dbReference type="ARBA" id="ARBA00004651"/>
    </source>
</evidence>
<protein>
    <submittedName>
        <fullName evidence="10">ABC transporter ATP-binding protein</fullName>
    </submittedName>
</protein>
<comment type="caution">
    <text evidence="10">The sequence shown here is derived from an EMBL/GenBank/DDBJ whole genome shotgun (WGS) entry which is preliminary data.</text>
</comment>
<evidence type="ECO:0000259" key="9">
    <source>
        <dbReference type="PROSITE" id="PS50929"/>
    </source>
</evidence>
<dbReference type="CDD" id="cd07346">
    <property type="entry name" value="ABC_6TM_exporters"/>
    <property type="match status" value="1"/>
</dbReference>
<gene>
    <name evidence="10" type="ORF">GCM10007414_19740</name>
</gene>
<accession>A0ABQ1I3X3</accession>
<feature type="domain" description="ABC transmembrane type-1" evidence="9">
    <location>
        <begin position="31"/>
        <end position="327"/>
    </location>
</feature>
<evidence type="ECO:0000313" key="11">
    <source>
        <dbReference type="Proteomes" id="UP000651977"/>
    </source>
</evidence>
<proteinExistence type="predicted"/>
<comment type="subcellular location">
    <subcellularLocation>
        <location evidence="1">Cell membrane</location>
        <topology evidence="1">Multi-pass membrane protein</topology>
    </subcellularLocation>
</comment>
<dbReference type="SUPFAM" id="SSF90123">
    <property type="entry name" value="ABC transporter transmembrane region"/>
    <property type="match status" value="1"/>
</dbReference>
<reference evidence="11" key="1">
    <citation type="journal article" date="2019" name="Int. J. Syst. Evol. Microbiol.">
        <title>The Global Catalogue of Microorganisms (GCM) 10K type strain sequencing project: providing services to taxonomists for standard genome sequencing and annotation.</title>
        <authorList>
            <consortium name="The Broad Institute Genomics Platform"/>
            <consortium name="The Broad Institute Genome Sequencing Center for Infectious Disease"/>
            <person name="Wu L."/>
            <person name="Ma J."/>
        </authorList>
    </citation>
    <scope>NUCLEOTIDE SEQUENCE [LARGE SCALE GENOMIC DNA]</scope>
    <source>
        <strain evidence="11">CGMCC 1.10131</strain>
    </source>
</reference>
<feature type="transmembrane region" description="Helical" evidence="7">
    <location>
        <begin position="26"/>
        <end position="47"/>
    </location>
</feature>
<dbReference type="InterPro" id="IPR003593">
    <property type="entry name" value="AAA+_ATPase"/>
</dbReference>